<dbReference type="EMBL" id="MBFS01002269">
    <property type="protein sequence ID" value="PVU99405.1"/>
    <property type="molecule type" value="Genomic_DNA"/>
</dbReference>
<proteinExistence type="inferred from homology"/>
<evidence type="ECO:0000313" key="3">
    <source>
        <dbReference type="EMBL" id="PVV03209.1"/>
    </source>
</evidence>
<dbReference type="AlphaFoldDB" id="A0A2T9ZF73"/>
<dbReference type="GO" id="GO:0016884">
    <property type="term" value="F:carbon-nitrogen ligase activity, with glutamine as amido-N-donor"/>
    <property type="evidence" value="ECO:0007669"/>
    <property type="project" value="UniProtKB-UniRule"/>
</dbReference>
<dbReference type="STRING" id="133381.A0A2T9ZF73"/>
<dbReference type="InterPro" id="IPR019004">
    <property type="entry name" value="YqeY/Aim41"/>
</dbReference>
<sequence length="183" mass="20773">MMLKKFLCPQIYSAARGMRFYSDPAAPLSIYDKLRNDMKVSMRAKNMEDLTIIRSLLSDITYAEKNAKNKGKDIKNDESIVSSLLQTAILQREESIREYTQVKRDDLASKEQKQIDFIKKYLPPQLTAEEITKIASDAVKALNANSVKQIPALLKEMNIDPSIAHRTRVVEVLKGILIGKESK</sequence>
<evidence type="ECO:0000313" key="4">
    <source>
        <dbReference type="Proteomes" id="UP000245609"/>
    </source>
</evidence>
<protein>
    <recommendedName>
        <fullName evidence="1">Altered inheritance of mitochondria protein 41</fullName>
    </recommendedName>
</protein>
<dbReference type="OrthoDB" id="538640at2759"/>
<evidence type="ECO:0000313" key="2">
    <source>
        <dbReference type="EMBL" id="PVU99405.1"/>
    </source>
</evidence>
<organism evidence="3 4">
    <name type="scientific">Smittium megazygosporum</name>
    <dbReference type="NCBI Taxonomy" id="133381"/>
    <lineage>
        <taxon>Eukaryota</taxon>
        <taxon>Fungi</taxon>
        <taxon>Fungi incertae sedis</taxon>
        <taxon>Zoopagomycota</taxon>
        <taxon>Kickxellomycotina</taxon>
        <taxon>Harpellomycetes</taxon>
        <taxon>Harpellales</taxon>
        <taxon>Legeriomycetaceae</taxon>
        <taxon>Smittium</taxon>
    </lineage>
</organism>
<accession>A0A2T9ZF73</accession>
<dbReference type="SUPFAM" id="SSF89095">
    <property type="entry name" value="GatB/YqeY motif"/>
    <property type="match status" value="1"/>
</dbReference>
<dbReference type="GO" id="GO:0005739">
    <property type="term" value="C:mitochondrion"/>
    <property type="evidence" value="ECO:0007669"/>
    <property type="project" value="UniProtKB-SubCell"/>
</dbReference>
<comment type="caution">
    <text evidence="3">The sequence shown here is derived from an EMBL/GenBank/DDBJ whole genome shotgun (WGS) entry which is preliminary data.</text>
</comment>
<dbReference type="Pfam" id="PF09424">
    <property type="entry name" value="YqeY"/>
    <property type="match status" value="1"/>
</dbReference>
<dbReference type="InterPro" id="IPR042184">
    <property type="entry name" value="YqeY/Aim41_N"/>
</dbReference>
<dbReference type="Proteomes" id="UP000245609">
    <property type="component" value="Unassembled WGS sequence"/>
</dbReference>
<dbReference type="EMBL" id="MBFS01000263">
    <property type="protein sequence ID" value="PVV03209.1"/>
    <property type="molecule type" value="Genomic_DNA"/>
</dbReference>
<gene>
    <name evidence="1" type="primary">AIM41</name>
    <name evidence="3" type="ORF">BB560_002323</name>
    <name evidence="2" type="ORF">BB560_005504</name>
</gene>
<dbReference type="PANTHER" id="PTHR28055">
    <property type="entry name" value="ALTERED INHERITANCE OF MITOCHONDRIA PROTEIN 41, MITOCHONDRIAL"/>
    <property type="match status" value="1"/>
</dbReference>
<comment type="subcellular location">
    <subcellularLocation>
        <location evidence="1">Mitochondrion</location>
    </subcellularLocation>
</comment>
<reference evidence="3 4" key="1">
    <citation type="journal article" date="2018" name="MBio">
        <title>Comparative Genomics Reveals the Core Gene Toolbox for the Fungus-Insect Symbiosis.</title>
        <authorList>
            <person name="Wang Y."/>
            <person name="Stata M."/>
            <person name="Wang W."/>
            <person name="Stajich J.E."/>
            <person name="White M.M."/>
            <person name="Moncalvo J.M."/>
        </authorList>
    </citation>
    <scope>NUCLEOTIDE SEQUENCE [LARGE SCALE GENOMIC DNA]</scope>
    <source>
        <strain evidence="3 4">SC-DP-2</strain>
    </source>
</reference>
<name>A0A2T9ZF73_9FUNG</name>
<dbReference type="Gene3D" id="1.10.1510.10">
    <property type="entry name" value="Uncharacterised protein YqeY/AIM41 PF09424, N-terminal domain"/>
    <property type="match status" value="1"/>
</dbReference>
<dbReference type="InterPro" id="IPR003789">
    <property type="entry name" value="Asn/Gln_tRNA_amidoTrase-B-like"/>
</dbReference>
<dbReference type="PANTHER" id="PTHR28055:SF1">
    <property type="entry name" value="ALTERED INHERITANCE OF MITOCHONDRIA PROTEIN 41, MITOCHONDRIAL"/>
    <property type="match status" value="1"/>
</dbReference>
<comment type="similarity">
    <text evidence="1">Belongs to the AIM41 family.</text>
</comment>
<keyword evidence="4" id="KW-1185">Reference proteome</keyword>
<evidence type="ECO:0000256" key="1">
    <source>
        <dbReference type="RuleBase" id="RU365099"/>
    </source>
</evidence>
<keyword evidence="1" id="KW-0496">Mitochondrion</keyword>